<dbReference type="RefSeq" id="WP_285605932.1">
    <property type="nucleotide sequence ID" value="NZ_BSDC01000001.1"/>
</dbReference>
<dbReference type="EMBL" id="BSDC01000001">
    <property type="protein sequence ID" value="GLH65841.1"/>
    <property type="molecule type" value="Genomic_DNA"/>
</dbReference>
<protein>
    <recommendedName>
        <fullName evidence="3">Queuosine biosynthesis protein QueD</fullName>
    </recommendedName>
</protein>
<sequence>MTAPSPLIFEAAVTRPLSVVFRAGEAWEGHDYTVEVVAARPGLDGFDVVVDFRDLEAALDRRLAPLQGKLLSDLDLDGPLALARRLLADLAPFVPAPAHLKELALTDGRGRRLAVRG</sequence>
<keyword evidence="2" id="KW-1185">Reference proteome</keyword>
<reference evidence="1" key="1">
    <citation type="journal article" date="2023" name="Antonie Van Leeuwenhoek">
        <title>Mesoterricola silvestris gen. nov., sp. nov., Mesoterricola sediminis sp. nov., Geothrix oryzae sp. nov., Geothrix edaphica sp. nov., Geothrix rubra sp. nov., and Geothrix limicola sp. nov., six novel members of Acidobacteriota isolated from soils.</title>
        <authorList>
            <person name="Itoh H."/>
            <person name="Sugisawa Y."/>
            <person name="Mise K."/>
            <person name="Xu Z."/>
            <person name="Kuniyasu M."/>
            <person name="Ushijima N."/>
            <person name="Kawano K."/>
            <person name="Kobayashi E."/>
            <person name="Shiratori Y."/>
            <person name="Masuda Y."/>
            <person name="Senoo K."/>
        </authorList>
    </citation>
    <scope>NUCLEOTIDE SEQUENCE</scope>
    <source>
        <strain evidence="1">Red802</strain>
    </source>
</reference>
<accession>A0ABQ5PUM2</accession>
<proteinExistence type="predicted"/>
<name>A0ABQ5PUM2_9BACT</name>
<dbReference type="InterPro" id="IPR038418">
    <property type="entry name" value="6-PTP_synth/QueD_sf"/>
</dbReference>
<dbReference type="SUPFAM" id="SSF55620">
    <property type="entry name" value="Tetrahydrobiopterin biosynthesis enzymes-like"/>
    <property type="match status" value="1"/>
</dbReference>
<evidence type="ECO:0008006" key="3">
    <source>
        <dbReference type="Google" id="ProtNLM"/>
    </source>
</evidence>
<evidence type="ECO:0000313" key="2">
    <source>
        <dbReference type="Proteomes" id="UP001165044"/>
    </source>
</evidence>
<organism evidence="1 2">
    <name type="scientific">Geothrix edaphica</name>
    <dbReference type="NCBI Taxonomy" id="2927976"/>
    <lineage>
        <taxon>Bacteria</taxon>
        <taxon>Pseudomonadati</taxon>
        <taxon>Acidobacteriota</taxon>
        <taxon>Holophagae</taxon>
        <taxon>Holophagales</taxon>
        <taxon>Holophagaceae</taxon>
        <taxon>Geothrix</taxon>
    </lineage>
</organism>
<dbReference type="Gene3D" id="3.30.479.10">
    <property type="entry name" value="6-pyruvoyl tetrahydropterin synthase/QueD"/>
    <property type="match status" value="1"/>
</dbReference>
<gene>
    <name evidence="1" type="ORF">GETHED_02050</name>
</gene>
<dbReference type="Proteomes" id="UP001165044">
    <property type="component" value="Unassembled WGS sequence"/>
</dbReference>
<comment type="caution">
    <text evidence="1">The sequence shown here is derived from an EMBL/GenBank/DDBJ whole genome shotgun (WGS) entry which is preliminary data.</text>
</comment>
<evidence type="ECO:0000313" key="1">
    <source>
        <dbReference type="EMBL" id="GLH65841.1"/>
    </source>
</evidence>